<dbReference type="Proteomes" id="UP000789702">
    <property type="component" value="Unassembled WGS sequence"/>
</dbReference>
<keyword evidence="2" id="KW-1185">Reference proteome</keyword>
<evidence type="ECO:0000313" key="1">
    <source>
        <dbReference type="EMBL" id="CAG8602183.1"/>
    </source>
</evidence>
<gene>
    <name evidence="1" type="ORF">DHETER_LOCUS7294</name>
</gene>
<organism evidence="1 2">
    <name type="scientific">Dentiscutata heterogama</name>
    <dbReference type="NCBI Taxonomy" id="1316150"/>
    <lineage>
        <taxon>Eukaryota</taxon>
        <taxon>Fungi</taxon>
        <taxon>Fungi incertae sedis</taxon>
        <taxon>Mucoromycota</taxon>
        <taxon>Glomeromycotina</taxon>
        <taxon>Glomeromycetes</taxon>
        <taxon>Diversisporales</taxon>
        <taxon>Gigasporaceae</taxon>
        <taxon>Dentiscutata</taxon>
    </lineage>
</organism>
<accession>A0ACA9MMK0</accession>
<comment type="caution">
    <text evidence="1">The sequence shown here is derived from an EMBL/GenBank/DDBJ whole genome shotgun (WGS) entry which is preliminary data.</text>
</comment>
<sequence>PKNEHVAAKDTKDDHREIATKTTTREIATTTREIGGTEDDHP</sequence>
<evidence type="ECO:0000313" key="2">
    <source>
        <dbReference type="Proteomes" id="UP000789702"/>
    </source>
</evidence>
<dbReference type="EMBL" id="CAJVPU010010107">
    <property type="protein sequence ID" value="CAG8602183.1"/>
    <property type="molecule type" value="Genomic_DNA"/>
</dbReference>
<protein>
    <submittedName>
        <fullName evidence="1">10186_t:CDS:1</fullName>
    </submittedName>
</protein>
<name>A0ACA9MMK0_9GLOM</name>
<proteinExistence type="predicted"/>
<feature type="non-terminal residue" evidence="1">
    <location>
        <position position="1"/>
    </location>
</feature>
<reference evidence="1" key="1">
    <citation type="submission" date="2021-06" db="EMBL/GenBank/DDBJ databases">
        <authorList>
            <person name="Kallberg Y."/>
            <person name="Tangrot J."/>
            <person name="Rosling A."/>
        </authorList>
    </citation>
    <scope>NUCLEOTIDE SEQUENCE</scope>
    <source>
        <strain evidence="1">IL203A</strain>
    </source>
</reference>